<dbReference type="InterPro" id="IPR036179">
    <property type="entry name" value="Ig-like_dom_sf"/>
</dbReference>
<dbReference type="SMART" id="SM00409">
    <property type="entry name" value="IG"/>
    <property type="match status" value="1"/>
</dbReference>
<dbReference type="Proteomes" id="UP001159428">
    <property type="component" value="Unassembled WGS sequence"/>
</dbReference>
<dbReference type="Gene3D" id="1.10.533.10">
    <property type="entry name" value="Death Domain, Fas"/>
    <property type="match status" value="1"/>
</dbReference>
<sequence length="577" mass="65097">MDGVISDAAVETVTRAAMDLSLSGAGFSISLKIDNPWLAGAVSLGALSLGAFYLARKGPAEGAIKRALERTLFRDVDPEVTNITDGHSILVELQCHSEMSLLLFLEDYESKTIKFRLEKELKKIGFNDQLEVVIQNEGLVNKEATEIRERHATQRKTLSLENWHERYEELADMINKLFEMQVHAPQETGRPKNPRTREPLHQLQELEKVLEGSTRANDLHENDSDGFQKSNVILEELSGVKETLKREMTISRGLRRTVEKLQEENRRLGKSSEPANVHGTNDGKDESLQLKSLTKEKTDEIKALESYLLELREKVHELEKENESLQQKLKKKIGGEAVIDEYIHCFALLLHSDDVEPSSRPRTSSGTSLGASSGYQSEEEPDESSLEIIQMPQSQAVQEGKTLVLSCRTRGLPDIRYRWVKDDIEIPGANRSDLVLSSVRMEDFGRYFCRVWDKSGSVTSDIAEVDVFPAPGMRFRGLHETNMETKQAIIDLLNKKRLPGLASWKQVARRYGMREKEISFLESAKNPAGAMLESLASLSPNITVYFICKTFKETGLRRMDVVNVLSRHVVTPMKSTQ</sequence>
<reference evidence="4 5" key="1">
    <citation type="submission" date="2022-05" db="EMBL/GenBank/DDBJ databases">
        <authorList>
            <consortium name="Genoscope - CEA"/>
            <person name="William W."/>
        </authorList>
    </citation>
    <scope>NUCLEOTIDE SEQUENCE [LARGE SCALE GENOMIC DNA]</scope>
</reference>
<dbReference type="Gene3D" id="2.60.40.10">
    <property type="entry name" value="Immunoglobulins"/>
    <property type="match status" value="1"/>
</dbReference>
<feature type="coiled-coil region" evidence="1">
    <location>
        <begin position="160"/>
        <end position="223"/>
    </location>
</feature>
<dbReference type="InterPro" id="IPR007110">
    <property type="entry name" value="Ig-like_dom"/>
</dbReference>
<dbReference type="InterPro" id="IPR013783">
    <property type="entry name" value="Ig-like_fold"/>
</dbReference>
<evidence type="ECO:0000313" key="5">
    <source>
        <dbReference type="Proteomes" id="UP001159428"/>
    </source>
</evidence>
<dbReference type="EMBL" id="CALNXJ010000008">
    <property type="protein sequence ID" value="CAH3045372.1"/>
    <property type="molecule type" value="Genomic_DNA"/>
</dbReference>
<evidence type="ECO:0000256" key="2">
    <source>
        <dbReference type="SAM" id="MobiDB-lite"/>
    </source>
</evidence>
<keyword evidence="1" id="KW-0175">Coiled coil</keyword>
<evidence type="ECO:0000256" key="1">
    <source>
        <dbReference type="SAM" id="Coils"/>
    </source>
</evidence>
<dbReference type="InterPro" id="IPR003598">
    <property type="entry name" value="Ig_sub2"/>
</dbReference>
<organism evidence="4 5">
    <name type="scientific">Pocillopora meandrina</name>
    <dbReference type="NCBI Taxonomy" id="46732"/>
    <lineage>
        <taxon>Eukaryota</taxon>
        <taxon>Metazoa</taxon>
        <taxon>Cnidaria</taxon>
        <taxon>Anthozoa</taxon>
        <taxon>Hexacorallia</taxon>
        <taxon>Scleractinia</taxon>
        <taxon>Astrocoeniina</taxon>
        <taxon>Pocilloporidae</taxon>
        <taxon>Pocillopora</taxon>
    </lineage>
</organism>
<protein>
    <recommendedName>
        <fullName evidence="3">Ig-like domain-containing protein</fullName>
    </recommendedName>
</protein>
<dbReference type="Pfam" id="PF13927">
    <property type="entry name" value="Ig_3"/>
    <property type="match status" value="1"/>
</dbReference>
<evidence type="ECO:0000313" key="4">
    <source>
        <dbReference type="EMBL" id="CAH3045372.1"/>
    </source>
</evidence>
<feature type="compositionally biased region" description="Low complexity" evidence="2">
    <location>
        <begin position="360"/>
        <end position="374"/>
    </location>
</feature>
<dbReference type="InterPro" id="IPR003599">
    <property type="entry name" value="Ig_sub"/>
</dbReference>
<proteinExistence type="predicted"/>
<comment type="caution">
    <text evidence="4">The sequence shown here is derived from an EMBL/GenBank/DDBJ whole genome shotgun (WGS) entry which is preliminary data.</text>
</comment>
<gene>
    <name evidence="4" type="ORF">PMEA_00033519</name>
</gene>
<dbReference type="AlphaFoldDB" id="A0AAU9W3L5"/>
<feature type="region of interest" description="Disordered" evidence="2">
    <location>
        <begin position="356"/>
        <end position="385"/>
    </location>
</feature>
<dbReference type="PROSITE" id="PS50835">
    <property type="entry name" value="IG_LIKE"/>
    <property type="match status" value="1"/>
</dbReference>
<dbReference type="SMART" id="SM00408">
    <property type="entry name" value="IGc2"/>
    <property type="match status" value="1"/>
</dbReference>
<keyword evidence="5" id="KW-1185">Reference proteome</keyword>
<feature type="region of interest" description="Disordered" evidence="2">
    <location>
        <begin position="263"/>
        <end position="291"/>
    </location>
</feature>
<evidence type="ECO:0000259" key="3">
    <source>
        <dbReference type="PROSITE" id="PS50835"/>
    </source>
</evidence>
<feature type="domain" description="Ig-like" evidence="3">
    <location>
        <begin position="381"/>
        <end position="466"/>
    </location>
</feature>
<feature type="compositionally biased region" description="Basic and acidic residues" evidence="2">
    <location>
        <begin position="281"/>
        <end position="291"/>
    </location>
</feature>
<accession>A0AAU9W3L5</accession>
<dbReference type="InterPro" id="IPR011029">
    <property type="entry name" value="DEATH-like_dom_sf"/>
</dbReference>
<dbReference type="SUPFAM" id="SSF48726">
    <property type="entry name" value="Immunoglobulin"/>
    <property type="match status" value="1"/>
</dbReference>
<name>A0AAU9W3L5_9CNID</name>